<keyword evidence="4" id="KW-0812">Transmembrane</keyword>
<evidence type="ECO:0000259" key="5">
    <source>
        <dbReference type="Pfam" id="PF00496"/>
    </source>
</evidence>
<evidence type="ECO:0000313" key="7">
    <source>
        <dbReference type="Proteomes" id="UP000529843"/>
    </source>
</evidence>
<gene>
    <name evidence="6" type="ORF">HX804_01660</name>
</gene>
<dbReference type="SUPFAM" id="SSF53850">
    <property type="entry name" value="Periplasmic binding protein-like II"/>
    <property type="match status" value="1"/>
</dbReference>
<dbReference type="AlphaFoldDB" id="A0A7K4NL20"/>
<feature type="domain" description="Solute-binding protein family 5" evidence="5">
    <location>
        <begin position="31"/>
        <end position="254"/>
    </location>
</feature>
<dbReference type="InterPro" id="IPR039424">
    <property type="entry name" value="SBP_5"/>
</dbReference>
<evidence type="ECO:0000256" key="4">
    <source>
        <dbReference type="SAM" id="Phobius"/>
    </source>
</evidence>
<name>A0A7K4NL20_9ARCH</name>
<keyword evidence="4" id="KW-1133">Transmembrane helix</keyword>
<dbReference type="Pfam" id="PF00496">
    <property type="entry name" value="SBP_bac_5"/>
    <property type="match status" value="1"/>
</dbReference>
<evidence type="ECO:0000256" key="3">
    <source>
        <dbReference type="ARBA" id="ARBA00022729"/>
    </source>
</evidence>
<dbReference type="InterPro" id="IPR000914">
    <property type="entry name" value="SBP_5_dom"/>
</dbReference>
<keyword evidence="4" id="KW-0472">Membrane</keyword>
<dbReference type="EMBL" id="JACAST010000008">
    <property type="protein sequence ID" value="NWK02001.1"/>
    <property type="molecule type" value="Genomic_DNA"/>
</dbReference>
<evidence type="ECO:0000313" key="6">
    <source>
        <dbReference type="EMBL" id="NWK02001.1"/>
    </source>
</evidence>
<reference evidence="6 7" key="1">
    <citation type="journal article" date="2019" name="Environ. Microbiol.">
        <title>Genomics insights into ecotype formation of ammonia-oxidizing archaea in the deep ocean.</title>
        <authorList>
            <person name="Wang Y."/>
            <person name="Huang J.M."/>
            <person name="Cui G.J."/>
            <person name="Nunoura T."/>
            <person name="Takaki Y."/>
            <person name="Li W.L."/>
            <person name="Li J."/>
            <person name="Gao Z.M."/>
            <person name="Takai K."/>
            <person name="Zhang A.Q."/>
            <person name="Stepanauskas R."/>
        </authorList>
    </citation>
    <scope>NUCLEOTIDE SEQUENCE [LARGE SCALE GENOMIC DNA]</scope>
    <source>
        <strain evidence="6 7">N8</strain>
    </source>
</reference>
<dbReference type="Proteomes" id="UP000529843">
    <property type="component" value="Unassembled WGS sequence"/>
</dbReference>
<comment type="caution">
    <text evidence="6">The sequence shown here is derived from an EMBL/GenBank/DDBJ whole genome shotgun (WGS) entry which is preliminary data.</text>
</comment>
<proteinExistence type="inferred from homology"/>
<keyword evidence="2" id="KW-0813">Transport</keyword>
<accession>A0A7K4NL20</accession>
<protein>
    <submittedName>
        <fullName evidence="6">ABC transporter substrate-binding protein</fullName>
    </submittedName>
</protein>
<sequence>MKFWLVTILALLVLLPSFMLHTSFAEKGTFVNEVKFIQYLDENTALEEVRNGNLDIYYFRVSSDRIETEKDREGIQVFESTGGSYSMLVNPSISETFNPFSITELRFALNYLVDRNLIVNELIGGYGNTMISNYGIFAADYLSIIDELESFHFKYNPALANKIISEELEKAGAEKIDGFWHHNGKQIEITFFIRSDDPVRKSIGEILSSEFENIGFKVNKDFGDLNKAFVVVYGSNPADQKWHLYTEGWGSSGFAKYDSVGLAQMYSPWFSNMPGNNNLTYWNYKNDYLDSITKKIYVSDFASAEERTSLIKQATKEGVSESVRIFLASKTDQYVVNDDIDGIINALGAGVPTRFTPINAKSDNDSLVIGVKQIYQGAWNPVAGFSDVYSNQIWLNLYDPGVFSHPFTGKMIPIRTNWQVENFSSDKKITVPEDAISWDIDTQVWKKVGSNQEATSKVTYDLILGNWHHEQKMDMNDILYSQYFLLEWGSEKHEGDITYDSVYSPQAAQNAKTLIGIKPIDDDTIEVYVDYWHFDEAEIASWAVPWSSMPWEIVAASEEAVLDGKVSFSRSGGVSKSVNWLSLIVPNDAKIIRDYLAEFKESRYIPPSLQNSQHEWEYFEERYDAAIKWIDQNKHAIISNGPFYLDNYSPESRTMTIKSFDSIGYPFEAGKWKKFEQIKFPKITDIEISDVVDLKKPLSISVQTTDSSTIHYFISNPKGETSASGIIPVNNNLSEIVLTEAETSQLDVGANTVKIFASSDEALRPDIYSTSFLVVEGQTKLPTVPISEIEASSEDTSHTGIVLAIIGVIIVGIIVTIRRKRKAKLSRKNVKKIMLDQL</sequence>
<keyword evidence="3" id="KW-0732">Signal</keyword>
<dbReference type="PANTHER" id="PTHR30290:SF9">
    <property type="entry name" value="OLIGOPEPTIDE-BINDING PROTEIN APPA"/>
    <property type="match status" value="1"/>
</dbReference>
<organism evidence="6 7">
    <name type="scientific">Marine Group I thaumarchaeote</name>
    <dbReference type="NCBI Taxonomy" id="2511932"/>
    <lineage>
        <taxon>Archaea</taxon>
        <taxon>Nitrososphaerota</taxon>
        <taxon>Marine Group I</taxon>
    </lineage>
</organism>
<comment type="similarity">
    <text evidence="1">Belongs to the bacterial solute-binding protein 5 family.</text>
</comment>
<dbReference type="Gene3D" id="3.40.190.10">
    <property type="entry name" value="Periplasmic binding protein-like II"/>
    <property type="match status" value="1"/>
</dbReference>
<dbReference type="GO" id="GO:1904680">
    <property type="term" value="F:peptide transmembrane transporter activity"/>
    <property type="evidence" value="ECO:0007669"/>
    <property type="project" value="TreeGrafter"/>
</dbReference>
<dbReference type="Gene3D" id="3.10.105.10">
    <property type="entry name" value="Dipeptide-binding Protein, Domain 3"/>
    <property type="match status" value="1"/>
</dbReference>
<evidence type="ECO:0000256" key="1">
    <source>
        <dbReference type="ARBA" id="ARBA00005695"/>
    </source>
</evidence>
<evidence type="ECO:0000256" key="2">
    <source>
        <dbReference type="ARBA" id="ARBA00022448"/>
    </source>
</evidence>
<dbReference type="PANTHER" id="PTHR30290">
    <property type="entry name" value="PERIPLASMIC BINDING COMPONENT OF ABC TRANSPORTER"/>
    <property type="match status" value="1"/>
</dbReference>
<dbReference type="GO" id="GO:0015833">
    <property type="term" value="P:peptide transport"/>
    <property type="evidence" value="ECO:0007669"/>
    <property type="project" value="TreeGrafter"/>
</dbReference>
<feature type="transmembrane region" description="Helical" evidence="4">
    <location>
        <begin position="799"/>
        <end position="817"/>
    </location>
</feature>